<accession>A0A9D1H2D9</accession>
<keyword evidence="4" id="KW-0548">Nucleotidyltransferase</keyword>
<keyword evidence="3" id="KW-0808">Transferase</keyword>
<name>A0A9D1H2D9_9FIRM</name>
<evidence type="ECO:0000313" key="12">
    <source>
        <dbReference type="Proteomes" id="UP000824165"/>
    </source>
</evidence>
<evidence type="ECO:0000256" key="8">
    <source>
        <dbReference type="ARBA" id="ARBA00022842"/>
    </source>
</evidence>
<comment type="cofactor">
    <cofactor evidence="1">
        <name>Mg(2+)</name>
        <dbReference type="ChEBI" id="CHEBI:18420"/>
    </cofactor>
</comment>
<evidence type="ECO:0000256" key="3">
    <source>
        <dbReference type="ARBA" id="ARBA00022679"/>
    </source>
</evidence>
<keyword evidence="5" id="KW-0479">Metal-binding</keyword>
<dbReference type="PANTHER" id="PTHR33571:SF14">
    <property type="entry name" value="PROTEIN ADENYLYLTRANSFERASE MJ0435-RELATED"/>
    <property type="match status" value="1"/>
</dbReference>
<evidence type="ECO:0000259" key="10">
    <source>
        <dbReference type="Pfam" id="PF01909"/>
    </source>
</evidence>
<dbReference type="AlphaFoldDB" id="A0A9D1H2D9"/>
<dbReference type="CDD" id="cd05403">
    <property type="entry name" value="NT_KNTase_like"/>
    <property type="match status" value="1"/>
</dbReference>
<dbReference type="GO" id="GO:0016779">
    <property type="term" value="F:nucleotidyltransferase activity"/>
    <property type="evidence" value="ECO:0007669"/>
    <property type="project" value="UniProtKB-KW"/>
</dbReference>
<feature type="domain" description="Polymerase nucleotidyl transferase" evidence="10">
    <location>
        <begin position="11"/>
        <end position="78"/>
    </location>
</feature>
<evidence type="ECO:0000256" key="9">
    <source>
        <dbReference type="ARBA" id="ARBA00038276"/>
    </source>
</evidence>
<keyword evidence="8" id="KW-0460">Magnesium</keyword>
<protein>
    <submittedName>
        <fullName evidence="11">Nucleotidyltransferase domain-containing protein</fullName>
    </submittedName>
</protein>
<gene>
    <name evidence="11" type="ORF">IAA60_01815</name>
</gene>
<evidence type="ECO:0000313" key="11">
    <source>
        <dbReference type="EMBL" id="HIT84621.1"/>
    </source>
</evidence>
<evidence type="ECO:0000256" key="5">
    <source>
        <dbReference type="ARBA" id="ARBA00022723"/>
    </source>
</evidence>
<keyword evidence="2" id="KW-1277">Toxin-antitoxin system</keyword>
<sequence length="96" mass="10499">MLTIEQITAAAQTVAKEYPITKIELFGSYANGTNTPDSDVDLLIEFDKNSIVTLLTIIGIKDRMEELLNTPVDVIHSPIPQGSILEIDKVVPLYAA</sequence>
<dbReference type="GO" id="GO:0005524">
    <property type="term" value="F:ATP binding"/>
    <property type="evidence" value="ECO:0007669"/>
    <property type="project" value="UniProtKB-KW"/>
</dbReference>
<keyword evidence="6" id="KW-0547">Nucleotide-binding</keyword>
<dbReference type="EMBL" id="DVLU01000015">
    <property type="protein sequence ID" value="HIT84621.1"/>
    <property type="molecule type" value="Genomic_DNA"/>
</dbReference>
<dbReference type="InterPro" id="IPR052038">
    <property type="entry name" value="Type-VII_TA_antitoxin"/>
</dbReference>
<dbReference type="PANTHER" id="PTHR33571">
    <property type="entry name" value="SSL8005 PROTEIN"/>
    <property type="match status" value="1"/>
</dbReference>
<dbReference type="InterPro" id="IPR043519">
    <property type="entry name" value="NT_sf"/>
</dbReference>
<reference evidence="11" key="1">
    <citation type="submission" date="2020-10" db="EMBL/GenBank/DDBJ databases">
        <authorList>
            <person name="Gilroy R."/>
        </authorList>
    </citation>
    <scope>NUCLEOTIDE SEQUENCE</scope>
    <source>
        <strain evidence="11">CHK181-108</strain>
    </source>
</reference>
<dbReference type="Gene3D" id="3.30.460.10">
    <property type="entry name" value="Beta Polymerase, domain 2"/>
    <property type="match status" value="1"/>
</dbReference>
<evidence type="ECO:0000256" key="4">
    <source>
        <dbReference type="ARBA" id="ARBA00022695"/>
    </source>
</evidence>
<dbReference type="SUPFAM" id="SSF81301">
    <property type="entry name" value="Nucleotidyltransferase"/>
    <property type="match status" value="1"/>
</dbReference>
<dbReference type="Proteomes" id="UP000824165">
    <property type="component" value="Unassembled WGS sequence"/>
</dbReference>
<evidence type="ECO:0000256" key="6">
    <source>
        <dbReference type="ARBA" id="ARBA00022741"/>
    </source>
</evidence>
<proteinExistence type="inferred from homology"/>
<evidence type="ECO:0000256" key="1">
    <source>
        <dbReference type="ARBA" id="ARBA00001946"/>
    </source>
</evidence>
<comment type="similarity">
    <text evidence="9">Belongs to the MntA antitoxin family.</text>
</comment>
<keyword evidence="7" id="KW-0067">ATP-binding</keyword>
<comment type="caution">
    <text evidence="11">The sequence shown here is derived from an EMBL/GenBank/DDBJ whole genome shotgun (WGS) entry which is preliminary data.</text>
</comment>
<reference evidence="11" key="2">
    <citation type="journal article" date="2021" name="PeerJ">
        <title>Extensive microbial diversity within the chicken gut microbiome revealed by metagenomics and culture.</title>
        <authorList>
            <person name="Gilroy R."/>
            <person name="Ravi A."/>
            <person name="Getino M."/>
            <person name="Pursley I."/>
            <person name="Horton D.L."/>
            <person name="Alikhan N.F."/>
            <person name="Baker D."/>
            <person name="Gharbi K."/>
            <person name="Hall N."/>
            <person name="Watson M."/>
            <person name="Adriaenssens E.M."/>
            <person name="Foster-Nyarko E."/>
            <person name="Jarju S."/>
            <person name="Secka A."/>
            <person name="Antonio M."/>
            <person name="Oren A."/>
            <person name="Chaudhuri R.R."/>
            <person name="La Ragione R."/>
            <person name="Hildebrand F."/>
            <person name="Pallen M.J."/>
        </authorList>
    </citation>
    <scope>NUCLEOTIDE SEQUENCE</scope>
    <source>
        <strain evidence="11">CHK181-108</strain>
    </source>
</reference>
<dbReference type="GO" id="GO:0046872">
    <property type="term" value="F:metal ion binding"/>
    <property type="evidence" value="ECO:0007669"/>
    <property type="project" value="UniProtKB-KW"/>
</dbReference>
<dbReference type="InterPro" id="IPR002934">
    <property type="entry name" value="Polymerase_NTP_transf_dom"/>
</dbReference>
<dbReference type="Pfam" id="PF01909">
    <property type="entry name" value="NTP_transf_2"/>
    <property type="match status" value="1"/>
</dbReference>
<evidence type="ECO:0000256" key="7">
    <source>
        <dbReference type="ARBA" id="ARBA00022840"/>
    </source>
</evidence>
<evidence type="ECO:0000256" key="2">
    <source>
        <dbReference type="ARBA" id="ARBA00022649"/>
    </source>
</evidence>
<organism evidence="11 12">
    <name type="scientific">Candidatus Ornithomonoglobus intestinigallinarum</name>
    <dbReference type="NCBI Taxonomy" id="2840894"/>
    <lineage>
        <taxon>Bacteria</taxon>
        <taxon>Bacillati</taxon>
        <taxon>Bacillota</taxon>
        <taxon>Clostridia</taxon>
        <taxon>Candidatus Ornithomonoglobus</taxon>
    </lineage>
</organism>